<accession>A0A6C0H869</accession>
<sequence>MQNNNDRSSSDYGNQIKKKLSSLVGLLSANLIILIIITIMVTLYGNNMPLNKQTMGIFGLLICAGFVTIFSFTVWGDIKDLTEKIS</sequence>
<dbReference type="AlphaFoldDB" id="A0A6C0H869"/>
<protein>
    <submittedName>
        <fullName evidence="2">Uncharacterized protein</fullName>
    </submittedName>
</protein>
<name>A0A6C0H869_9ZZZZ</name>
<keyword evidence="1" id="KW-0812">Transmembrane</keyword>
<proteinExistence type="predicted"/>
<feature type="transmembrane region" description="Helical" evidence="1">
    <location>
        <begin position="20"/>
        <end position="44"/>
    </location>
</feature>
<keyword evidence="1" id="KW-0472">Membrane</keyword>
<organism evidence="2">
    <name type="scientific">viral metagenome</name>
    <dbReference type="NCBI Taxonomy" id="1070528"/>
    <lineage>
        <taxon>unclassified sequences</taxon>
        <taxon>metagenomes</taxon>
        <taxon>organismal metagenomes</taxon>
    </lineage>
</organism>
<reference evidence="2" key="1">
    <citation type="journal article" date="2020" name="Nature">
        <title>Giant virus diversity and host interactions through global metagenomics.</title>
        <authorList>
            <person name="Schulz F."/>
            <person name="Roux S."/>
            <person name="Paez-Espino D."/>
            <person name="Jungbluth S."/>
            <person name="Walsh D.A."/>
            <person name="Denef V.J."/>
            <person name="McMahon K.D."/>
            <person name="Konstantinidis K.T."/>
            <person name="Eloe-Fadrosh E.A."/>
            <person name="Kyrpides N.C."/>
            <person name="Woyke T."/>
        </authorList>
    </citation>
    <scope>NUCLEOTIDE SEQUENCE</scope>
    <source>
        <strain evidence="2">GVMAG-M-3300023179-82</strain>
    </source>
</reference>
<evidence type="ECO:0000256" key="1">
    <source>
        <dbReference type="SAM" id="Phobius"/>
    </source>
</evidence>
<dbReference type="EMBL" id="MN739896">
    <property type="protein sequence ID" value="QHT76416.1"/>
    <property type="molecule type" value="Genomic_DNA"/>
</dbReference>
<keyword evidence="1" id="KW-1133">Transmembrane helix</keyword>
<evidence type="ECO:0000313" key="2">
    <source>
        <dbReference type="EMBL" id="QHT76416.1"/>
    </source>
</evidence>
<feature type="transmembrane region" description="Helical" evidence="1">
    <location>
        <begin position="56"/>
        <end position="76"/>
    </location>
</feature>